<accession>A0A6J6Q003</accession>
<dbReference type="PIRSF" id="PIRSF000139">
    <property type="entry name" value="Glc_ox_4Fe-4S"/>
    <property type="match status" value="1"/>
</dbReference>
<protein>
    <submittedName>
        <fullName evidence="7">Unannotated protein</fullName>
    </submittedName>
</protein>
<dbReference type="PANTHER" id="PTHR32479:SF17">
    <property type="entry name" value="GLYCOLATE OXIDASE IRON-SULFUR SUBUNIT"/>
    <property type="match status" value="1"/>
</dbReference>
<dbReference type="InterPro" id="IPR017900">
    <property type="entry name" value="4Fe4S_Fe_S_CS"/>
</dbReference>
<keyword evidence="1" id="KW-0004">4Fe-4S</keyword>
<keyword evidence="3" id="KW-0677">Repeat</keyword>
<evidence type="ECO:0000256" key="1">
    <source>
        <dbReference type="ARBA" id="ARBA00022485"/>
    </source>
</evidence>
<evidence type="ECO:0000256" key="4">
    <source>
        <dbReference type="ARBA" id="ARBA00023004"/>
    </source>
</evidence>
<keyword evidence="2" id="KW-0479">Metal-binding</keyword>
<sequence>MDPKLLDDCVHCGFCLPTCPTYQLWGEEMDSPRGRIWLMKATVDGTLELDRTVSERFDRCLGCMACLTSCPSGVQYDRLIELARERVEEEVPRPWRERLLRKVVFALFPYPKRISFALRFASLPAPGPFRPLAELAPPWRERVAPPMVTPARGEKIARVGLLTGCVQSVLFGEVNKATARALAAYGYEVVTPYNECCGALALHAGHREDGHDAANRAYDAFKAAGVDVIVTNAAGCGSHMKDAHLDIPVRDVSELLAAGNAPELHPLPYRVAFQESCHLGHAQRVREEPRAALRSIPGLELLEPADQEICCGSAGIYNLVQPDAARELGNRKAGAVLATTPEIVATANPGCAIQLAASLRRAGTPLPVVHPVELIDAAITGSWEPKSRRHAP</sequence>
<evidence type="ECO:0000313" key="7">
    <source>
        <dbReference type="EMBL" id="CAB4705081.1"/>
    </source>
</evidence>
<dbReference type="Pfam" id="PF13183">
    <property type="entry name" value="Fer4_8"/>
    <property type="match status" value="1"/>
</dbReference>
<dbReference type="InterPro" id="IPR017896">
    <property type="entry name" value="4Fe4S_Fe-S-bd"/>
</dbReference>
<keyword evidence="5" id="KW-0411">Iron-sulfur</keyword>
<dbReference type="InterPro" id="IPR009051">
    <property type="entry name" value="Helical_ferredxn"/>
</dbReference>
<dbReference type="EMBL" id="CAEZXP010000006">
    <property type="protein sequence ID" value="CAB4705081.1"/>
    <property type="molecule type" value="Genomic_DNA"/>
</dbReference>
<evidence type="ECO:0000256" key="2">
    <source>
        <dbReference type="ARBA" id="ARBA00022723"/>
    </source>
</evidence>
<gene>
    <name evidence="7" type="ORF">UFOPK2399_01611</name>
</gene>
<dbReference type="AlphaFoldDB" id="A0A6J6Q003"/>
<reference evidence="7" key="1">
    <citation type="submission" date="2020-05" db="EMBL/GenBank/DDBJ databases">
        <authorList>
            <person name="Chiriac C."/>
            <person name="Salcher M."/>
            <person name="Ghai R."/>
            <person name="Kavagutti S V."/>
        </authorList>
    </citation>
    <scope>NUCLEOTIDE SEQUENCE</scope>
</reference>
<feature type="domain" description="4Fe-4S ferredoxin-type" evidence="6">
    <location>
        <begin position="50"/>
        <end position="74"/>
    </location>
</feature>
<proteinExistence type="predicted"/>
<dbReference type="GO" id="GO:0016491">
    <property type="term" value="F:oxidoreductase activity"/>
    <property type="evidence" value="ECO:0007669"/>
    <property type="project" value="UniProtKB-ARBA"/>
</dbReference>
<dbReference type="GO" id="GO:0051539">
    <property type="term" value="F:4 iron, 4 sulfur cluster binding"/>
    <property type="evidence" value="ECO:0007669"/>
    <property type="project" value="UniProtKB-KW"/>
</dbReference>
<dbReference type="PROSITE" id="PS00198">
    <property type="entry name" value="4FE4S_FER_1"/>
    <property type="match status" value="1"/>
</dbReference>
<dbReference type="Pfam" id="PF02754">
    <property type="entry name" value="CCG"/>
    <property type="match status" value="2"/>
</dbReference>
<dbReference type="InterPro" id="IPR004017">
    <property type="entry name" value="Cys_rich_dom"/>
</dbReference>
<feature type="domain" description="4Fe-4S ferredoxin-type" evidence="6">
    <location>
        <begin position="1"/>
        <end position="30"/>
    </location>
</feature>
<dbReference type="Gene3D" id="1.10.1060.10">
    <property type="entry name" value="Alpha-helical ferredoxin"/>
    <property type="match status" value="1"/>
</dbReference>
<dbReference type="PANTHER" id="PTHR32479">
    <property type="entry name" value="GLYCOLATE OXIDASE IRON-SULFUR SUBUNIT"/>
    <property type="match status" value="1"/>
</dbReference>
<evidence type="ECO:0000259" key="6">
    <source>
        <dbReference type="PROSITE" id="PS51379"/>
    </source>
</evidence>
<evidence type="ECO:0000256" key="5">
    <source>
        <dbReference type="ARBA" id="ARBA00023014"/>
    </source>
</evidence>
<keyword evidence="4" id="KW-0408">Iron</keyword>
<dbReference type="InterPro" id="IPR012257">
    <property type="entry name" value="Glc_ox_4Fe-4S"/>
</dbReference>
<dbReference type="GO" id="GO:0046872">
    <property type="term" value="F:metal ion binding"/>
    <property type="evidence" value="ECO:0007669"/>
    <property type="project" value="UniProtKB-KW"/>
</dbReference>
<organism evidence="7">
    <name type="scientific">freshwater metagenome</name>
    <dbReference type="NCBI Taxonomy" id="449393"/>
    <lineage>
        <taxon>unclassified sequences</taxon>
        <taxon>metagenomes</taxon>
        <taxon>ecological metagenomes</taxon>
    </lineage>
</organism>
<evidence type="ECO:0000256" key="3">
    <source>
        <dbReference type="ARBA" id="ARBA00022737"/>
    </source>
</evidence>
<dbReference type="SUPFAM" id="SSF46548">
    <property type="entry name" value="alpha-helical ferredoxin"/>
    <property type="match status" value="1"/>
</dbReference>
<dbReference type="PROSITE" id="PS51379">
    <property type="entry name" value="4FE4S_FER_2"/>
    <property type="match status" value="2"/>
</dbReference>
<name>A0A6J6Q003_9ZZZZ</name>